<evidence type="ECO:0000256" key="5">
    <source>
        <dbReference type="ARBA" id="ARBA00022723"/>
    </source>
</evidence>
<dbReference type="SUPFAM" id="SSF53784">
    <property type="entry name" value="Phosphofructokinase"/>
    <property type="match status" value="1"/>
</dbReference>
<proteinExistence type="predicted"/>
<dbReference type="EMBL" id="JAUIZM010000007">
    <property type="protein sequence ID" value="KAK1372553.1"/>
    <property type="molecule type" value="Genomic_DNA"/>
</dbReference>
<keyword evidence="10" id="KW-0324">Glycolysis</keyword>
<dbReference type="Proteomes" id="UP001237642">
    <property type="component" value="Unassembled WGS sequence"/>
</dbReference>
<dbReference type="Gene3D" id="3.40.50.460">
    <property type="entry name" value="Phosphofructokinase domain"/>
    <property type="match status" value="1"/>
</dbReference>
<evidence type="ECO:0000313" key="14">
    <source>
        <dbReference type="Proteomes" id="UP001237642"/>
    </source>
</evidence>
<sequence>MSGNKGTSNGSNTQMMKIENGADGYVLEDVPHLTDYLVGLHTYPNPLRSNPAYSVVKQYFVNDDDTVPQKVVVHKDSPRGTHFRRAGPRQKVYFSSDEVHACIVTCGGLCPGLNTVIREIVCALYHMYGVTRVLGIEGGYRGFYSRNTIPLTPKIVNDIHKRGGTVIGTSRGGHDTMKIVDCIQDRGINQVYIIGGDGTQKGAAVIFEEVRRRGLKVAIAGIPKTIDNDIPVIDRSFGFDTAVEEAQRAINAAHVEAESAENGVGVVKLMGRYCGFIAMYATLASRDVDVCLIPESPFYLEGEEGAGQDLLDKDLSSGNERDASGNKLLADNGLWISQKIKDHFARNKLSLTLKYIDPTYMIRAIPSNASDSVYCTLLAQSCVHGAMAGYTGYTSGLVNGRQTYIPFHRINEKQNHVVVTDRMWARLVSSTNQPSFLGSVAIAKAKEEEHPPTQLLDGENCNDEKY</sequence>
<keyword evidence="14" id="KW-1185">Reference proteome</keyword>
<keyword evidence="4" id="KW-0808">Transferase</keyword>
<dbReference type="GO" id="GO:0006002">
    <property type="term" value="P:fructose 6-phosphate metabolic process"/>
    <property type="evidence" value="ECO:0007669"/>
    <property type="project" value="InterPro"/>
</dbReference>
<evidence type="ECO:0000256" key="6">
    <source>
        <dbReference type="ARBA" id="ARBA00022741"/>
    </source>
</evidence>
<evidence type="ECO:0000256" key="1">
    <source>
        <dbReference type="ARBA" id="ARBA00001946"/>
    </source>
</evidence>
<evidence type="ECO:0000256" key="10">
    <source>
        <dbReference type="ARBA" id="ARBA00023152"/>
    </source>
</evidence>
<comment type="cofactor">
    <cofactor evidence="1">
        <name>Mg(2+)</name>
        <dbReference type="ChEBI" id="CHEBI:18420"/>
    </cofactor>
</comment>
<evidence type="ECO:0000313" key="13">
    <source>
        <dbReference type="EMBL" id="KAK1372553.1"/>
    </source>
</evidence>
<dbReference type="Gene3D" id="3.40.50.450">
    <property type="match status" value="1"/>
</dbReference>
<feature type="domain" description="Phosphofructokinase" evidence="12">
    <location>
        <begin position="102"/>
        <end position="384"/>
    </location>
</feature>
<keyword evidence="9" id="KW-0460">Magnesium</keyword>
<keyword evidence="3" id="KW-0021">Allosteric enzyme</keyword>
<comment type="function">
    <text evidence="2">Catalyzes the phosphorylation of D-fructose 6-phosphate to fructose 1,6-bisphosphate by ATP, the first committing step of glycolysis.</text>
</comment>
<dbReference type="InterPro" id="IPR035966">
    <property type="entry name" value="PKF_sf"/>
</dbReference>
<comment type="catalytic activity">
    <reaction evidence="11">
        <text>beta-D-fructose 6-phosphate + ATP = beta-D-fructose 1,6-bisphosphate + ADP + H(+)</text>
        <dbReference type="Rhea" id="RHEA:16109"/>
        <dbReference type="ChEBI" id="CHEBI:15378"/>
        <dbReference type="ChEBI" id="CHEBI:30616"/>
        <dbReference type="ChEBI" id="CHEBI:32966"/>
        <dbReference type="ChEBI" id="CHEBI:57634"/>
        <dbReference type="ChEBI" id="CHEBI:456216"/>
        <dbReference type="EC" id="2.7.1.11"/>
    </reaction>
</comment>
<dbReference type="GO" id="GO:0005737">
    <property type="term" value="C:cytoplasm"/>
    <property type="evidence" value="ECO:0007669"/>
    <property type="project" value="UniProtKB-ARBA"/>
</dbReference>
<evidence type="ECO:0000256" key="4">
    <source>
        <dbReference type="ARBA" id="ARBA00022679"/>
    </source>
</evidence>
<dbReference type="Pfam" id="PF00365">
    <property type="entry name" value="PFK"/>
    <property type="match status" value="1"/>
</dbReference>
<comment type="caution">
    <text evidence="13">The sequence shown here is derived from an EMBL/GenBank/DDBJ whole genome shotgun (WGS) entry which is preliminary data.</text>
</comment>
<evidence type="ECO:0000259" key="12">
    <source>
        <dbReference type="Pfam" id="PF00365"/>
    </source>
</evidence>
<dbReference type="InterPro" id="IPR000023">
    <property type="entry name" value="Phosphofructokinase_dom"/>
</dbReference>
<reference evidence="13" key="1">
    <citation type="submission" date="2023-02" db="EMBL/GenBank/DDBJ databases">
        <title>Genome of toxic invasive species Heracleum sosnowskyi carries increased number of genes despite the absence of recent whole-genome duplications.</title>
        <authorList>
            <person name="Schelkunov M."/>
            <person name="Shtratnikova V."/>
            <person name="Makarenko M."/>
            <person name="Klepikova A."/>
            <person name="Omelchenko D."/>
            <person name="Novikova G."/>
            <person name="Obukhova E."/>
            <person name="Bogdanov V."/>
            <person name="Penin A."/>
            <person name="Logacheva M."/>
        </authorList>
    </citation>
    <scope>NUCLEOTIDE SEQUENCE</scope>
    <source>
        <strain evidence="13">Hsosn_3</strain>
        <tissue evidence="13">Leaf</tissue>
    </source>
</reference>
<evidence type="ECO:0000256" key="8">
    <source>
        <dbReference type="ARBA" id="ARBA00022840"/>
    </source>
</evidence>
<dbReference type="GO" id="GO:0003872">
    <property type="term" value="F:6-phosphofructokinase activity"/>
    <property type="evidence" value="ECO:0007669"/>
    <property type="project" value="UniProtKB-EC"/>
</dbReference>
<dbReference type="GO" id="GO:0046872">
    <property type="term" value="F:metal ion binding"/>
    <property type="evidence" value="ECO:0007669"/>
    <property type="project" value="UniProtKB-KW"/>
</dbReference>
<protein>
    <submittedName>
        <fullName evidence="13">ATP-dependent 6-phosphofructokinase 3</fullName>
    </submittedName>
</protein>
<evidence type="ECO:0000256" key="3">
    <source>
        <dbReference type="ARBA" id="ARBA00022533"/>
    </source>
</evidence>
<dbReference type="PANTHER" id="PTHR45770">
    <property type="entry name" value="ATP-DEPENDENT 6-PHOSPHOFRUCTOKINASE 1"/>
    <property type="match status" value="1"/>
</dbReference>
<organism evidence="13 14">
    <name type="scientific">Heracleum sosnowskyi</name>
    <dbReference type="NCBI Taxonomy" id="360622"/>
    <lineage>
        <taxon>Eukaryota</taxon>
        <taxon>Viridiplantae</taxon>
        <taxon>Streptophyta</taxon>
        <taxon>Embryophyta</taxon>
        <taxon>Tracheophyta</taxon>
        <taxon>Spermatophyta</taxon>
        <taxon>Magnoliopsida</taxon>
        <taxon>eudicotyledons</taxon>
        <taxon>Gunneridae</taxon>
        <taxon>Pentapetalae</taxon>
        <taxon>asterids</taxon>
        <taxon>campanulids</taxon>
        <taxon>Apiales</taxon>
        <taxon>Apiaceae</taxon>
        <taxon>Apioideae</taxon>
        <taxon>apioid superclade</taxon>
        <taxon>Tordylieae</taxon>
        <taxon>Tordyliinae</taxon>
        <taxon>Heracleum</taxon>
    </lineage>
</organism>
<keyword evidence="8" id="KW-0067">ATP-binding</keyword>
<name>A0AAD8HUI0_9APIA</name>
<dbReference type="AlphaFoldDB" id="A0AAD8HUI0"/>
<keyword evidence="5" id="KW-0479">Metal-binding</keyword>
<dbReference type="InterPro" id="IPR012004">
    <property type="entry name" value="PyroP-dep_PFK_TP0108"/>
</dbReference>
<keyword evidence="7" id="KW-0418">Kinase</keyword>
<reference evidence="13" key="2">
    <citation type="submission" date="2023-05" db="EMBL/GenBank/DDBJ databases">
        <authorList>
            <person name="Schelkunov M.I."/>
        </authorList>
    </citation>
    <scope>NUCLEOTIDE SEQUENCE</scope>
    <source>
        <strain evidence="13">Hsosn_3</strain>
        <tissue evidence="13">Leaf</tissue>
    </source>
</reference>
<evidence type="ECO:0000256" key="9">
    <source>
        <dbReference type="ARBA" id="ARBA00022842"/>
    </source>
</evidence>
<keyword evidence="6" id="KW-0547">Nucleotide-binding</keyword>
<dbReference type="FunFam" id="3.40.50.450:FF:000002">
    <property type="entry name" value="ATP-dependent 6-phosphofructokinase"/>
    <property type="match status" value="1"/>
</dbReference>
<evidence type="ECO:0000256" key="11">
    <source>
        <dbReference type="ARBA" id="ARBA00048070"/>
    </source>
</evidence>
<dbReference type="PIRSF" id="PIRSF000534">
    <property type="entry name" value="PPi_PFK_TP0108"/>
    <property type="match status" value="1"/>
</dbReference>
<dbReference type="InterPro" id="IPR050929">
    <property type="entry name" value="PFKA"/>
</dbReference>
<evidence type="ECO:0000256" key="2">
    <source>
        <dbReference type="ARBA" id="ARBA00002659"/>
    </source>
</evidence>
<accession>A0AAD8HUI0</accession>
<gene>
    <name evidence="13" type="ORF">POM88_028746</name>
</gene>
<dbReference type="PRINTS" id="PR00476">
    <property type="entry name" value="PHFRCTKINASE"/>
</dbReference>
<dbReference type="InterPro" id="IPR022953">
    <property type="entry name" value="ATP_PFK"/>
</dbReference>
<evidence type="ECO:0000256" key="7">
    <source>
        <dbReference type="ARBA" id="ARBA00022777"/>
    </source>
</evidence>
<dbReference type="GO" id="GO:0005524">
    <property type="term" value="F:ATP binding"/>
    <property type="evidence" value="ECO:0007669"/>
    <property type="project" value="UniProtKB-KW"/>
</dbReference>